<organism evidence="3 4">
    <name type="scientific">Methylacidimicrobium cyclopophantes</name>
    <dbReference type="NCBI Taxonomy" id="1041766"/>
    <lineage>
        <taxon>Bacteria</taxon>
        <taxon>Pseudomonadati</taxon>
        <taxon>Verrucomicrobiota</taxon>
        <taxon>Methylacidimicrobium</taxon>
    </lineage>
</organism>
<dbReference type="Pfam" id="PF00850">
    <property type="entry name" value="Hist_deacetyl"/>
    <property type="match status" value="1"/>
</dbReference>
<protein>
    <submittedName>
        <fullName evidence="3">Histone deacetylase-like amidohydrolase</fullName>
        <ecNumber evidence="3">3.5.1.-</ecNumber>
    </submittedName>
</protein>
<dbReference type="CDD" id="cd09992">
    <property type="entry name" value="HDAC_classII"/>
    <property type="match status" value="1"/>
</dbReference>
<name>A0A5E6MBP6_9BACT</name>
<evidence type="ECO:0000256" key="1">
    <source>
        <dbReference type="ARBA" id="ARBA00005947"/>
    </source>
</evidence>
<evidence type="ECO:0000259" key="2">
    <source>
        <dbReference type="Pfam" id="PF00850"/>
    </source>
</evidence>
<dbReference type="GO" id="GO:0040029">
    <property type="term" value="P:epigenetic regulation of gene expression"/>
    <property type="evidence" value="ECO:0007669"/>
    <property type="project" value="TreeGrafter"/>
</dbReference>
<dbReference type="OrthoDB" id="9808367at2"/>
<dbReference type="InterPro" id="IPR023696">
    <property type="entry name" value="Ureohydrolase_dom_sf"/>
</dbReference>
<keyword evidence="4" id="KW-1185">Reference proteome</keyword>
<dbReference type="SUPFAM" id="SSF52768">
    <property type="entry name" value="Arginase/deacetylase"/>
    <property type="match status" value="1"/>
</dbReference>
<dbReference type="Gene3D" id="3.40.800.20">
    <property type="entry name" value="Histone deacetylase domain"/>
    <property type="match status" value="1"/>
</dbReference>
<dbReference type="PANTHER" id="PTHR10625:SF10">
    <property type="entry name" value="HISTONE DEACETYLASE HDAC1"/>
    <property type="match status" value="1"/>
</dbReference>
<dbReference type="Proteomes" id="UP000381693">
    <property type="component" value="Unassembled WGS sequence"/>
</dbReference>
<sequence>MSLPTLLVTHSDFARHPTPPGHPESPGRITATLPRLRACLPKTIRWLEPEIGTSDLLRSVHAESYIERIEKLSRDGLVLLDEGDTFAGLHSYETALLAIGAAATAIDRVASGEAANAFALVRPPGHHARPAAAMGFCLFNTVAAAARYAQKKYGYRRILIVDWDLHHGNGTQEIFEEDPSVFFLSLHEYPLYPGTGRASERGKGEGEGFTLNLPMKAGSGDAEYGAVFREQVVPAADAFRPDFVLVSAGFDAHREDPLGNLMLSERGFAEMTMRIREVAERHCRGKLVSVLEGGYNLDALARCIDAHLCALEAKESPPAGAGLRLR</sequence>
<comment type="caution">
    <text evidence="3">The sequence shown here is derived from an EMBL/GenBank/DDBJ whole genome shotgun (WGS) entry which is preliminary data.</text>
</comment>
<accession>A0A5E6MBP6</accession>
<proteinExistence type="inferred from homology"/>
<dbReference type="GO" id="GO:0016787">
    <property type="term" value="F:hydrolase activity"/>
    <property type="evidence" value="ECO:0007669"/>
    <property type="project" value="UniProtKB-KW"/>
</dbReference>
<dbReference type="GO" id="GO:0004407">
    <property type="term" value="F:histone deacetylase activity"/>
    <property type="evidence" value="ECO:0007669"/>
    <property type="project" value="TreeGrafter"/>
</dbReference>
<dbReference type="PRINTS" id="PR01270">
    <property type="entry name" value="HDASUPER"/>
</dbReference>
<keyword evidence="3" id="KW-0378">Hydrolase</keyword>
<evidence type="ECO:0000313" key="4">
    <source>
        <dbReference type="Proteomes" id="UP000381693"/>
    </source>
</evidence>
<dbReference type="InterPro" id="IPR023801">
    <property type="entry name" value="His_deacetylse_dom"/>
</dbReference>
<feature type="domain" description="Histone deacetylase" evidence="2">
    <location>
        <begin position="22"/>
        <end position="310"/>
    </location>
</feature>
<dbReference type="InterPro" id="IPR037138">
    <property type="entry name" value="His_deacetylse_dom_sf"/>
</dbReference>
<dbReference type="AlphaFoldDB" id="A0A5E6MBP6"/>
<reference evidence="3" key="1">
    <citation type="submission" date="2019-09" db="EMBL/GenBank/DDBJ databases">
        <authorList>
            <person name="Cremers G."/>
        </authorList>
    </citation>
    <scope>NUCLEOTIDE SEQUENCE [LARGE SCALE GENOMIC DNA]</scope>
    <source>
        <strain evidence="3">3B</strain>
    </source>
</reference>
<evidence type="ECO:0000313" key="3">
    <source>
        <dbReference type="EMBL" id="VVM06648.1"/>
    </source>
</evidence>
<dbReference type="EC" id="3.5.1.-" evidence="3"/>
<comment type="similarity">
    <text evidence="1">Belongs to the histone deacetylase family.</text>
</comment>
<dbReference type="InterPro" id="IPR000286">
    <property type="entry name" value="HDACs"/>
</dbReference>
<dbReference type="EMBL" id="CABFUZ020000121">
    <property type="protein sequence ID" value="VVM06648.1"/>
    <property type="molecule type" value="Genomic_DNA"/>
</dbReference>
<dbReference type="RefSeq" id="WP_142525188.1">
    <property type="nucleotide sequence ID" value="NZ_CABFUZ020000121.1"/>
</dbReference>
<dbReference type="PANTHER" id="PTHR10625">
    <property type="entry name" value="HISTONE DEACETYLASE HDAC1-RELATED"/>
    <property type="match status" value="1"/>
</dbReference>
<gene>
    <name evidence="3" type="primary">hdaH</name>
    <name evidence="3" type="ORF">MAMC_01156</name>
</gene>